<accession>A0A4S4FI22</accession>
<dbReference type="AlphaFoldDB" id="A0A4S4FI22"/>
<reference evidence="1 2" key="1">
    <citation type="submission" date="2019-04" db="EMBL/GenBank/DDBJ databases">
        <authorList>
            <person name="Jiang L."/>
        </authorList>
    </citation>
    <scope>NUCLEOTIDE SEQUENCE [LARGE SCALE GENOMIC DNA]</scope>
    <source>
        <strain evidence="1 2">YIM 131853</strain>
    </source>
</reference>
<dbReference type="OrthoDB" id="4277148at2"/>
<organism evidence="1 2">
    <name type="scientific">Naasia lichenicola</name>
    <dbReference type="NCBI Taxonomy" id="2565933"/>
    <lineage>
        <taxon>Bacteria</taxon>
        <taxon>Bacillati</taxon>
        <taxon>Actinomycetota</taxon>
        <taxon>Actinomycetes</taxon>
        <taxon>Micrococcales</taxon>
        <taxon>Microbacteriaceae</taxon>
        <taxon>Naasia</taxon>
    </lineage>
</organism>
<evidence type="ECO:0000313" key="2">
    <source>
        <dbReference type="Proteomes" id="UP000309133"/>
    </source>
</evidence>
<dbReference type="Proteomes" id="UP000309133">
    <property type="component" value="Unassembled WGS sequence"/>
</dbReference>
<dbReference type="NCBIfam" id="NF046112">
    <property type="entry name" value="MSMEG_6209_Nter"/>
    <property type="match status" value="1"/>
</dbReference>
<name>A0A4S4FI22_9MICO</name>
<gene>
    <name evidence="1" type="ORF">E6C64_15180</name>
</gene>
<dbReference type="EMBL" id="SSSM01000005">
    <property type="protein sequence ID" value="THG29983.1"/>
    <property type="molecule type" value="Genomic_DNA"/>
</dbReference>
<proteinExistence type="predicted"/>
<dbReference type="Gene3D" id="1.10.8.1060">
    <property type="entry name" value="Corynebacterium glutamicum thioredoxin-dependent arsenate reductase, N-terminal domain"/>
    <property type="match status" value="1"/>
</dbReference>
<keyword evidence="2" id="KW-1185">Reference proteome</keyword>
<sequence length="65" mass="7309">MTTEFDAADTIRQVSEKLITKYPNLSSTGITAMVRDAVLALQQAPIQDYISVLAEREVKRKLKLK</sequence>
<protein>
    <submittedName>
        <fullName evidence="1">Uncharacterized protein</fullName>
    </submittedName>
</protein>
<comment type="caution">
    <text evidence="1">The sequence shown here is derived from an EMBL/GenBank/DDBJ whole genome shotgun (WGS) entry which is preliminary data.</text>
</comment>
<dbReference type="RefSeq" id="WP_136428312.1">
    <property type="nucleotide sequence ID" value="NZ_SSSM01000005.1"/>
</dbReference>
<evidence type="ECO:0000313" key="1">
    <source>
        <dbReference type="EMBL" id="THG29983.1"/>
    </source>
</evidence>